<feature type="compositionally biased region" description="Basic and acidic residues" evidence="1">
    <location>
        <begin position="32"/>
        <end position="42"/>
    </location>
</feature>
<accession>A0A9P7N0A6</accession>
<gene>
    <name evidence="3" type="ORF">E4U56_003346</name>
</gene>
<evidence type="ECO:0000313" key="4">
    <source>
        <dbReference type="Proteomes" id="UP000784919"/>
    </source>
</evidence>
<dbReference type="Pfam" id="PF20150">
    <property type="entry name" value="2EXR"/>
    <property type="match status" value="1"/>
</dbReference>
<evidence type="ECO:0000313" key="3">
    <source>
        <dbReference type="EMBL" id="KAG5975681.1"/>
    </source>
</evidence>
<dbReference type="AlphaFoldDB" id="A0A9P7N0A6"/>
<name>A0A9P7N0A6_9HYPO</name>
<protein>
    <recommendedName>
        <fullName evidence="2">2EXR domain-containing protein</fullName>
    </recommendedName>
</protein>
<feature type="compositionally biased region" description="Acidic residues" evidence="1">
    <location>
        <begin position="308"/>
        <end position="330"/>
    </location>
</feature>
<evidence type="ECO:0000259" key="2">
    <source>
        <dbReference type="Pfam" id="PF20150"/>
    </source>
</evidence>
<sequence length="361" mass="40535">MSTDDMSNINTSDDAKIEIGNHLCLIDDVAEKPGEESSRSRNGDTAPGAFPQFMRLPPELRRQIWHSYCPDLSAKARVLPFMEFPSSSTVDTQSDYSESSLQLLAYGDLAEQTKELRAVLSTHSESRSIAVRKYPEELVLNKLDSDSGAGIFRFRKETDVMFLSKVVMWEDDSISEFAIEIENLAVGGVVDYSTERFQDETLLQAVPEIKSLFPNLKRLYSPRQAVQAPTERKDIEKWCVAEHVHSYMIDSDDQTTMFYWPDLDAHADFARSSVPKLCSLEEMKEAGVELWPMVEVRSWKPMLTLDGPEFEDDSSSTDSSDSDDESDDSNADGTDSHDESSVDSSDSEDDSEADSSDSDEY</sequence>
<dbReference type="EMBL" id="SRPS01000022">
    <property type="protein sequence ID" value="KAG5975681.1"/>
    <property type="molecule type" value="Genomic_DNA"/>
</dbReference>
<proteinExistence type="predicted"/>
<dbReference type="Proteomes" id="UP000784919">
    <property type="component" value="Unassembled WGS sequence"/>
</dbReference>
<evidence type="ECO:0000256" key="1">
    <source>
        <dbReference type="SAM" id="MobiDB-lite"/>
    </source>
</evidence>
<dbReference type="OrthoDB" id="3501032at2759"/>
<feature type="domain" description="2EXR" evidence="2">
    <location>
        <begin position="50"/>
        <end position="160"/>
    </location>
</feature>
<feature type="region of interest" description="Disordered" evidence="1">
    <location>
        <begin position="304"/>
        <end position="361"/>
    </location>
</feature>
<organism evidence="3 4">
    <name type="scientific">Claviceps arundinis</name>
    <dbReference type="NCBI Taxonomy" id="1623583"/>
    <lineage>
        <taxon>Eukaryota</taxon>
        <taxon>Fungi</taxon>
        <taxon>Dikarya</taxon>
        <taxon>Ascomycota</taxon>
        <taxon>Pezizomycotina</taxon>
        <taxon>Sordariomycetes</taxon>
        <taxon>Hypocreomycetidae</taxon>
        <taxon>Hypocreales</taxon>
        <taxon>Clavicipitaceae</taxon>
        <taxon>Claviceps</taxon>
    </lineage>
</organism>
<comment type="caution">
    <text evidence="3">The sequence shown here is derived from an EMBL/GenBank/DDBJ whole genome shotgun (WGS) entry which is preliminary data.</text>
</comment>
<feature type="compositionally biased region" description="Acidic residues" evidence="1">
    <location>
        <begin position="345"/>
        <end position="361"/>
    </location>
</feature>
<reference evidence="3" key="1">
    <citation type="journal article" date="2020" name="bioRxiv">
        <title>Whole genome comparisons of ergot fungi reveals the divergence and evolution of species within the genus Claviceps are the result of varying mechanisms driving genome evolution and host range expansion.</title>
        <authorList>
            <person name="Wyka S.A."/>
            <person name="Mondo S.J."/>
            <person name="Liu M."/>
            <person name="Dettman J."/>
            <person name="Nalam V."/>
            <person name="Broders K.D."/>
        </authorList>
    </citation>
    <scope>NUCLEOTIDE SEQUENCE</scope>
    <source>
        <strain evidence="3">CCC 1102</strain>
    </source>
</reference>
<feature type="region of interest" description="Disordered" evidence="1">
    <location>
        <begin position="32"/>
        <end position="52"/>
    </location>
</feature>
<dbReference type="InterPro" id="IPR045518">
    <property type="entry name" value="2EXR"/>
</dbReference>